<dbReference type="InterPro" id="IPR016088">
    <property type="entry name" value="Chalcone_isomerase_3-sand"/>
</dbReference>
<proteinExistence type="predicted"/>
<keyword evidence="2" id="KW-0413">Isomerase</keyword>
<gene>
    <name evidence="2" type="ORF">BD324DRAFT_679436</name>
</gene>
<dbReference type="AlphaFoldDB" id="A0A1Y1ULN8"/>
<reference evidence="2 3" key="1">
    <citation type="submission" date="2017-03" db="EMBL/GenBank/DDBJ databases">
        <title>Widespread Adenine N6-methylation of Active Genes in Fungi.</title>
        <authorList>
            <consortium name="DOE Joint Genome Institute"/>
            <person name="Mondo S.J."/>
            <person name="Dannebaum R.O."/>
            <person name="Kuo R.C."/>
            <person name="Louie K.B."/>
            <person name="Bewick A.J."/>
            <person name="Labutti K."/>
            <person name="Haridas S."/>
            <person name="Kuo A."/>
            <person name="Salamov A."/>
            <person name="Ahrendt S.R."/>
            <person name="Lau R."/>
            <person name="Bowen B.P."/>
            <person name="Lipzen A."/>
            <person name="Sullivan W."/>
            <person name="Andreopoulos W.B."/>
            <person name="Clum A."/>
            <person name="Lindquist E."/>
            <person name="Daum C."/>
            <person name="Northen T.R."/>
            <person name="Ramamoorthy G."/>
            <person name="Schmitz R.J."/>
            <person name="Gryganskyi A."/>
            <person name="Culley D."/>
            <person name="Magnuson J."/>
            <person name="James T.Y."/>
            <person name="O'Malley M.A."/>
            <person name="Stajich J.E."/>
            <person name="Spatafora J.W."/>
            <person name="Visel A."/>
            <person name="Grigoriev I.V."/>
        </authorList>
    </citation>
    <scope>NUCLEOTIDE SEQUENCE [LARGE SCALE GENOMIC DNA]</scope>
    <source>
        <strain evidence="2 3">NRRL Y-17943</strain>
    </source>
</reference>
<dbReference type="OrthoDB" id="18193at2759"/>
<sequence length="304" mass="33296">MLFRGTARALHVVGLTARRAPVSKRIALAGGAISFGIAYFADEKLGVHHHLDLLRARLIVQNETAPKSDDRVAGASSFKVDPDTEVRFPVSFIPTSPCPPLHLVGLGVRKVSFLRVKVYSAGFYIEESRIKNLHHVPGWHNFTALHLLTPPSPSGSDPLGAPQMTGEALIKSLLDQSVSCAVRIVPVRSTDFSHLRDGFTRALIARQKLARTSGSITETEDARITESIQSLKSLFPSQKVPKGHSLSLVRTKGSLAVEYEGRPLGEVKDAWLAREMMLAYFADKDVISPKLKEDVAQGFEDLMK</sequence>
<dbReference type="STRING" id="4999.A0A1Y1ULN8"/>
<dbReference type="RefSeq" id="XP_021872772.1">
    <property type="nucleotide sequence ID" value="XM_022019039.1"/>
</dbReference>
<dbReference type="EMBL" id="NBSH01000003">
    <property type="protein sequence ID" value="ORX38909.1"/>
    <property type="molecule type" value="Genomic_DNA"/>
</dbReference>
<evidence type="ECO:0000313" key="2">
    <source>
        <dbReference type="EMBL" id="ORX38909.1"/>
    </source>
</evidence>
<comment type="caution">
    <text evidence="2">The sequence shown here is derived from an EMBL/GenBank/DDBJ whole genome shotgun (WGS) entry which is preliminary data.</text>
</comment>
<dbReference type="Proteomes" id="UP000193218">
    <property type="component" value="Unassembled WGS sequence"/>
</dbReference>
<evidence type="ECO:0000259" key="1">
    <source>
        <dbReference type="Pfam" id="PF16035"/>
    </source>
</evidence>
<dbReference type="GO" id="GO:0016872">
    <property type="term" value="F:intramolecular lyase activity"/>
    <property type="evidence" value="ECO:0007669"/>
    <property type="project" value="InterPro"/>
</dbReference>
<dbReference type="InterPro" id="IPR036298">
    <property type="entry name" value="Chalcone_isomerase_sf"/>
</dbReference>
<organism evidence="2 3">
    <name type="scientific">Kockovaella imperatae</name>
    <dbReference type="NCBI Taxonomy" id="4999"/>
    <lineage>
        <taxon>Eukaryota</taxon>
        <taxon>Fungi</taxon>
        <taxon>Dikarya</taxon>
        <taxon>Basidiomycota</taxon>
        <taxon>Agaricomycotina</taxon>
        <taxon>Tremellomycetes</taxon>
        <taxon>Tremellales</taxon>
        <taxon>Cuniculitremaceae</taxon>
        <taxon>Kockovaella</taxon>
    </lineage>
</organism>
<dbReference type="Gene3D" id="3.50.70.10">
    <property type="match status" value="1"/>
</dbReference>
<accession>A0A1Y1ULN8</accession>
<dbReference type="InterPro" id="IPR016087">
    <property type="entry name" value="Chalcone_isomerase"/>
</dbReference>
<name>A0A1Y1ULN8_9TREE</name>
<dbReference type="PANTHER" id="PTHR47284">
    <property type="entry name" value="FATTY-ACID-BINDING PROTEIN 2"/>
    <property type="match status" value="1"/>
</dbReference>
<keyword evidence="3" id="KW-1185">Reference proteome</keyword>
<evidence type="ECO:0000313" key="3">
    <source>
        <dbReference type="Proteomes" id="UP000193218"/>
    </source>
</evidence>
<dbReference type="PANTHER" id="PTHR47284:SF3">
    <property type="entry name" value="FATTY-ACID-BINDING PROTEIN 2"/>
    <property type="match status" value="1"/>
</dbReference>
<dbReference type="GeneID" id="33560848"/>
<feature type="domain" description="Chalcone isomerase" evidence="1">
    <location>
        <begin position="101"/>
        <end position="296"/>
    </location>
</feature>
<dbReference type="Pfam" id="PF16035">
    <property type="entry name" value="Chalcone_2"/>
    <property type="match status" value="1"/>
</dbReference>
<dbReference type="SUPFAM" id="SSF54626">
    <property type="entry name" value="Chalcone isomerase"/>
    <property type="match status" value="1"/>
</dbReference>
<protein>
    <submittedName>
        <fullName evidence="2">Chalcone-flavanone isomerase-domain-containing protein</fullName>
    </submittedName>
</protein>
<dbReference type="InParanoid" id="A0A1Y1ULN8"/>